<feature type="domain" description="DUF1592" evidence="5">
    <location>
        <begin position="238"/>
        <end position="366"/>
    </location>
</feature>
<evidence type="ECO:0000256" key="1">
    <source>
        <dbReference type="SAM" id="MobiDB-lite"/>
    </source>
</evidence>
<feature type="domain" description="DUF1585" evidence="2">
    <location>
        <begin position="501"/>
        <end position="570"/>
    </location>
</feature>
<dbReference type="InterPro" id="IPR013036">
    <property type="entry name" value="DUF1587"/>
</dbReference>
<evidence type="ECO:0000259" key="5">
    <source>
        <dbReference type="Pfam" id="PF07631"/>
    </source>
</evidence>
<dbReference type="Pfam" id="PF07624">
    <property type="entry name" value="PSD2"/>
    <property type="match status" value="1"/>
</dbReference>
<dbReference type="eggNOG" id="COG5297">
    <property type="taxonomic scope" value="Bacteria"/>
</dbReference>
<dbReference type="InterPro" id="IPR013043">
    <property type="entry name" value="DUF1595"/>
</dbReference>
<dbReference type="Pfam" id="PF07631">
    <property type="entry name" value="PSD4"/>
    <property type="match status" value="1"/>
</dbReference>
<evidence type="ECO:0000259" key="6">
    <source>
        <dbReference type="Pfam" id="PF07637"/>
    </source>
</evidence>
<dbReference type="KEGG" id="mym:A176_005166"/>
<dbReference type="Proteomes" id="UP000009026">
    <property type="component" value="Chromosome"/>
</dbReference>
<dbReference type="Pfam" id="PF07626">
    <property type="entry name" value="PSD3"/>
    <property type="match status" value="1"/>
</dbReference>
<dbReference type="InterPro" id="IPR011478">
    <property type="entry name" value="DUF1585"/>
</dbReference>
<dbReference type="AlphaFoldDB" id="A0A0H4WZL5"/>
<keyword evidence="8" id="KW-1185">Reference proteome</keyword>
<evidence type="ECO:0000313" key="8">
    <source>
        <dbReference type="Proteomes" id="UP000009026"/>
    </source>
</evidence>
<dbReference type="EMBL" id="CP012109">
    <property type="protein sequence ID" value="AKQ68254.1"/>
    <property type="molecule type" value="Genomic_DNA"/>
</dbReference>
<dbReference type="InterPro" id="IPR013039">
    <property type="entry name" value="DUF1588"/>
</dbReference>
<dbReference type="Pfam" id="PF07637">
    <property type="entry name" value="PSD5"/>
    <property type="match status" value="1"/>
</dbReference>
<accession>A0A0H4WZL5</accession>
<feature type="domain" description="DUF1595" evidence="6">
    <location>
        <begin position="163"/>
        <end position="226"/>
    </location>
</feature>
<evidence type="ECO:0000313" key="7">
    <source>
        <dbReference type="EMBL" id="AKQ68254.1"/>
    </source>
</evidence>
<feature type="domain" description="DUF1587" evidence="3">
    <location>
        <begin position="75"/>
        <end position="141"/>
    </location>
</feature>
<dbReference type="InterPro" id="IPR013042">
    <property type="entry name" value="DUF1592"/>
</dbReference>
<sequence length="579" mass="63228">MMEALVPRMRSQRLSREPAARGRWWRPVVLGLVLSGAAGCEGIISNPEGPGGGPGPGTPPPGVIEKPAPSVRMARLTHVQWTHSVQELLRLDAPPTTQAGTFRADPALGGFLFDNNARALSVDEALWGAYQRAAAELAGQVTTDATKLSRLLPPSAATSEERARAFVESFGLRAHRRPLTTDEVEGYLELYRKGPQAYADMSAFEGGIRLVIEAFLQSPHFLYRVERSTVAVQDRVPLDDYEVASRLSYGLWSTMPDDALFAAADEGALHSREGVATQARRMLQDARSNKVVEAFHRTLFDVPRYAAIRPSLTRYPQVSERLGEYAARETTLFVQDIVFSRKGGYRDLLTSPTTFVNDELARVYGLSGAFTADFVPVTLDSRERKGVLTQVGFLASHATSVDPDPIHRGVFVSERIICRKIGAPPANIPPLPAPQGRTNREVVASHTEAPGTACASCHTNLINPLGFPFENYDAIGGYRTTDNGHPVDSSASPNIFGQTVQVRDALDLADALAAQEVVHTCYAQHWVEYLHGRPFAHEDMPLVERLGKLSQAGNLSIVDLVVEVVTSEGFVNRHPEELP</sequence>
<proteinExistence type="predicted"/>
<evidence type="ECO:0000259" key="2">
    <source>
        <dbReference type="Pfam" id="PF07624"/>
    </source>
</evidence>
<gene>
    <name evidence="7" type="ORF">A176_005166</name>
</gene>
<feature type="region of interest" description="Disordered" evidence="1">
    <location>
        <begin position="44"/>
        <end position="63"/>
    </location>
</feature>
<dbReference type="STRING" id="1297742.A176_005166"/>
<reference evidence="7 8" key="1">
    <citation type="journal article" date="2016" name="PLoS ONE">
        <title>Complete Genome Sequence and Comparative Genomics of a Novel Myxobacterium Myxococcus hansupus.</title>
        <authorList>
            <person name="Sharma G."/>
            <person name="Narwani T."/>
            <person name="Subramanian S."/>
        </authorList>
    </citation>
    <scope>NUCLEOTIDE SEQUENCE [LARGE SCALE GENOMIC DNA]</scope>
    <source>
        <strain evidence="8">mixupus</strain>
    </source>
</reference>
<dbReference type="Pfam" id="PF07627">
    <property type="entry name" value="PSCyt3"/>
    <property type="match status" value="1"/>
</dbReference>
<feature type="domain" description="DUF1588" evidence="4">
    <location>
        <begin position="384"/>
        <end position="482"/>
    </location>
</feature>
<dbReference type="PATRIC" id="fig|1297742.4.peg.5243"/>
<name>A0A0H4WZL5_9BACT</name>
<protein>
    <submittedName>
        <fullName evidence="7">Cellulose-binding domain protein</fullName>
    </submittedName>
</protein>
<organism evidence="7 8">
    <name type="scientific">Pseudomyxococcus hansupus</name>
    <dbReference type="NCBI Taxonomy" id="1297742"/>
    <lineage>
        <taxon>Bacteria</taxon>
        <taxon>Pseudomonadati</taxon>
        <taxon>Myxococcota</taxon>
        <taxon>Myxococcia</taxon>
        <taxon>Myxococcales</taxon>
        <taxon>Cystobacterineae</taxon>
        <taxon>Myxococcaceae</taxon>
        <taxon>Pseudomyxococcus</taxon>
    </lineage>
</organism>
<evidence type="ECO:0000259" key="4">
    <source>
        <dbReference type="Pfam" id="PF07627"/>
    </source>
</evidence>
<evidence type="ECO:0000259" key="3">
    <source>
        <dbReference type="Pfam" id="PF07626"/>
    </source>
</evidence>